<keyword evidence="2" id="KW-1185">Reference proteome</keyword>
<proteinExistence type="predicted"/>
<accession>A0A0E3S919</accession>
<evidence type="ECO:0000313" key="1">
    <source>
        <dbReference type="EMBL" id="AKB78014.1"/>
    </source>
</evidence>
<dbReference type="HOGENOM" id="CLU_2766075_0_0_2"/>
<protein>
    <submittedName>
        <fullName evidence="1">Uncharacterized protein</fullName>
    </submittedName>
</protein>
<dbReference type="Proteomes" id="UP000033101">
    <property type="component" value="Chromosome"/>
</dbReference>
<dbReference type="RefSeq" id="WP_048138797.1">
    <property type="nucleotide sequence ID" value="NZ_BBCW01000061.1"/>
</dbReference>
<dbReference type="EMBL" id="CP009516">
    <property type="protein sequence ID" value="AKB78014.1"/>
    <property type="molecule type" value="Genomic_DNA"/>
</dbReference>
<dbReference type="KEGG" id="mhor:MSHOH_1531"/>
<name>A0A0E3S919_9EURY</name>
<gene>
    <name evidence="1" type="ORF">MSHOH_1531</name>
</gene>
<organism evidence="1 2">
    <name type="scientific">Methanosarcina horonobensis HB-1 = JCM 15518</name>
    <dbReference type="NCBI Taxonomy" id="1434110"/>
    <lineage>
        <taxon>Archaea</taxon>
        <taxon>Methanobacteriati</taxon>
        <taxon>Methanobacteriota</taxon>
        <taxon>Stenosarchaea group</taxon>
        <taxon>Methanomicrobia</taxon>
        <taxon>Methanosarcinales</taxon>
        <taxon>Methanosarcinaceae</taxon>
        <taxon>Methanosarcina</taxon>
    </lineage>
</organism>
<reference evidence="1 2" key="1">
    <citation type="submission" date="2014-07" db="EMBL/GenBank/DDBJ databases">
        <title>Methanogenic archaea and the global carbon cycle.</title>
        <authorList>
            <person name="Henriksen J.R."/>
            <person name="Luke J."/>
            <person name="Reinhart S."/>
            <person name="Benedict M.N."/>
            <person name="Youngblut N.D."/>
            <person name="Metcalf M.E."/>
            <person name="Whitaker R.J."/>
            <person name="Metcalf W.W."/>
        </authorList>
    </citation>
    <scope>NUCLEOTIDE SEQUENCE [LARGE SCALE GENOMIC DNA]</scope>
    <source>
        <strain evidence="1 2">HB-1</strain>
    </source>
</reference>
<sequence length="69" mass="7549">MEPEKEIMLSNSMMAMKSKPDASKSDITGSGVVTDMELNMTDTKPVIQAIRKTADVKARAIFIFINSSP</sequence>
<evidence type="ECO:0000313" key="2">
    <source>
        <dbReference type="Proteomes" id="UP000033101"/>
    </source>
</evidence>
<dbReference type="AlphaFoldDB" id="A0A0E3S919"/>